<dbReference type="InterPro" id="IPR015847">
    <property type="entry name" value="ExoRNase_PH_dom2"/>
</dbReference>
<dbReference type="PANTHER" id="PTHR11097:SF9">
    <property type="entry name" value="EXOSOME COMPLEX COMPONENT RRP43"/>
    <property type="match status" value="1"/>
</dbReference>
<gene>
    <name evidence="12" type="ORF">CXG81DRAFT_7039</name>
</gene>
<keyword evidence="8" id="KW-0539">Nucleus</keyword>
<dbReference type="SUPFAM" id="SSF55666">
    <property type="entry name" value="Ribonuclease PH domain 2-like"/>
    <property type="match status" value="1"/>
</dbReference>
<dbReference type="Proteomes" id="UP000274922">
    <property type="component" value="Unassembled WGS sequence"/>
</dbReference>
<organism evidence="12 13">
    <name type="scientific">Caulochytrium protostelioides</name>
    <dbReference type="NCBI Taxonomy" id="1555241"/>
    <lineage>
        <taxon>Eukaryota</taxon>
        <taxon>Fungi</taxon>
        <taxon>Fungi incertae sedis</taxon>
        <taxon>Chytridiomycota</taxon>
        <taxon>Chytridiomycota incertae sedis</taxon>
        <taxon>Chytridiomycetes</taxon>
        <taxon>Caulochytriales</taxon>
        <taxon>Caulochytriaceae</taxon>
        <taxon>Caulochytrium</taxon>
    </lineage>
</organism>
<keyword evidence="4" id="KW-0963">Cytoplasm</keyword>
<dbReference type="GO" id="GO:0034476">
    <property type="term" value="P:U5 snRNA 3'-end processing"/>
    <property type="evidence" value="ECO:0007669"/>
    <property type="project" value="TreeGrafter"/>
</dbReference>
<dbReference type="Pfam" id="PF03725">
    <property type="entry name" value="RNase_PH_C"/>
    <property type="match status" value="1"/>
</dbReference>
<feature type="domain" description="Exoribonuclease phosphorolytic" evidence="10">
    <location>
        <begin position="33"/>
        <end position="167"/>
    </location>
</feature>
<evidence type="ECO:0000256" key="9">
    <source>
        <dbReference type="ARBA" id="ARBA00030617"/>
    </source>
</evidence>
<evidence type="ECO:0000313" key="13">
    <source>
        <dbReference type="Proteomes" id="UP000274922"/>
    </source>
</evidence>
<keyword evidence="5" id="KW-0698">rRNA processing</keyword>
<evidence type="ECO:0000256" key="7">
    <source>
        <dbReference type="ARBA" id="ARBA00022884"/>
    </source>
</evidence>
<dbReference type="Gene3D" id="3.30.230.70">
    <property type="entry name" value="GHMP Kinase, N-terminal domain"/>
    <property type="match status" value="1"/>
</dbReference>
<dbReference type="InterPro" id="IPR020568">
    <property type="entry name" value="Ribosomal_Su5_D2-typ_SF"/>
</dbReference>
<dbReference type="GO" id="GO:0000177">
    <property type="term" value="C:cytoplasmic exosome (RNase complex)"/>
    <property type="evidence" value="ECO:0007669"/>
    <property type="project" value="TreeGrafter"/>
</dbReference>
<sequence>LPPDVFKKVALDEYHRRFYDAGCRPDGRAFGQFEAVAVKTGTLPNCVGSAMVKLGDTTFLAGVRAEIGLPHASAPQQGMVVPNVDFPALCSSQFRPGPPPESTAALSHQLVELLQSGDVVDTQALCIARGKAVWVLYVDIVCLNYAGHALDGAAAALYLALADTTIPPVSYDPFSDEVHLVPPSSASRETSPMRLTLKRPFVASTFAVLFGDTVVAHPNEEEESLAEALCTIVVDDAQRLCGTYKRGAVPIPLATLEQMTEAAQTRTKAFL</sequence>
<dbReference type="EMBL" id="ML014190">
    <property type="protein sequence ID" value="RKP00976.1"/>
    <property type="molecule type" value="Genomic_DNA"/>
</dbReference>
<evidence type="ECO:0000259" key="11">
    <source>
        <dbReference type="Pfam" id="PF03725"/>
    </source>
</evidence>
<dbReference type="AlphaFoldDB" id="A0A4P9X6Y3"/>
<keyword evidence="7" id="KW-0694">RNA-binding</keyword>
<dbReference type="SUPFAM" id="SSF54211">
    <property type="entry name" value="Ribosomal protein S5 domain 2-like"/>
    <property type="match status" value="1"/>
</dbReference>
<dbReference type="GO" id="GO:0071038">
    <property type="term" value="P:TRAMP-dependent tRNA surveillance pathway"/>
    <property type="evidence" value="ECO:0007669"/>
    <property type="project" value="TreeGrafter"/>
</dbReference>
<evidence type="ECO:0000313" key="12">
    <source>
        <dbReference type="EMBL" id="RKP00976.1"/>
    </source>
</evidence>
<dbReference type="STRING" id="1555241.A0A4P9X6Y3"/>
<dbReference type="GO" id="GO:0034473">
    <property type="term" value="P:U1 snRNA 3'-end processing"/>
    <property type="evidence" value="ECO:0007669"/>
    <property type="project" value="TreeGrafter"/>
</dbReference>
<dbReference type="Pfam" id="PF01138">
    <property type="entry name" value="RNase_PH"/>
    <property type="match status" value="1"/>
</dbReference>
<feature type="domain" description="Exoribonuclease phosphorolytic" evidence="11">
    <location>
        <begin position="201"/>
        <end position="265"/>
    </location>
</feature>
<proteinExistence type="inferred from homology"/>
<dbReference type="GO" id="GO:0034475">
    <property type="term" value="P:U4 snRNA 3'-end processing"/>
    <property type="evidence" value="ECO:0007669"/>
    <property type="project" value="TreeGrafter"/>
</dbReference>
<dbReference type="InterPro" id="IPR036345">
    <property type="entry name" value="ExoRNase_PH_dom2_sf"/>
</dbReference>
<dbReference type="InterPro" id="IPR050590">
    <property type="entry name" value="Exosome_comp_Rrp42_subfam"/>
</dbReference>
<evidence type="ECO:0000259" key="10">
    <source>
        <dbReference type="Pfam" id="PF01138"/>
    </source>
</evidence>
<dbReference type="PANTHER" id="PTHR11097">
    <property type="entry name" value="EXOSOME COMPLEX EXONUCLEASE RIBOSOMAL RNA PROCESSING PROTEIN"/>
    <property type="match status" value="1"/>
</dbReference>
<comment type="subcellular location">
    <subcellularLocation>
        <location evidence="1">Cytoplasm</location>
    </subcellularLocation>
    <subcellularLocation>
        <location evidence="2">Nucleus</location>
        <location evidence="2">Nucleolus</location>
    </subcellularLocation>
</comment>
<feature type="non-terminal residue" evidence="12">
    <location>
        <position position="271"/>
    </location>
</feature>
<evidence type="ECO:0000256" key="5">
    <source>
        <dbReference type="ARBA" id="ARBA00022552"/>
    </source>
</evidence>
<name>A0A4P9X6Y3_9FUNG</name>
<dbReference type="InterPro" id="IPR001247">
    <property type="entry name" value="ExoRNase_PH_dom1"/>
</dbReference>
<evidence type="ECO:0000256" key="1">
    <source>
        <dbReference type="ARBA" id="ARBA00004496"/>
    </source>
</evidence>
<comment type="similarity">
    <text evidence="3">Belongs to the RNase PH family.</text>
</comment>
<evidence type="ECO:0000256" key="8">
    <source>
        <dbReference type="ARBA" id="ARBA00023242"/>
    </source>
</evidence>
<dbReference type="InterPro" id="IPR027408">
    <property type="entry name" value="PNPase/RNase_PH_dom_sf"/>
</dbReference>
<evidence type="ECO:0000256" key="2">
    <source>
        <dbReference type="ARBA" id="ARBA00004604"/>
    </source>
</evidence>
<feature type="non-terminal residue" evidence="12">
    <location>
        <position position="1"/>
    </location>
</feature>
<dbReference type="GO" id="GO:0071028">
    <property type="term" value="P:nuclear mRNA surveillance"/>
    <property type="evidence" value="ECO:0007669"/>
    <property type="project" value="TreeGrafter"/>
</dbReference>
<keyword evidence="6" id="KW-0271">Exosome</keyword>
<dbReference type="GO" id="GO:0005730">
    <property type="term" value="C:nucleolus"/>
    <property type="evidence" value="ECO:0007669"/>
    <property type="project" value="UniProtKB-SubCell"/>
</dbReference>
<evidence type="ECO:0000256" key="4">
    <source>
        <dbReference type="ARBA" id="ARBA00022490"/>
    </source>
</evidence>
<dbReference type="GO" id="GO:0000467">
    <property type="term" value="P:exonucleolytic trimming to generate mature 3'-end of 5.8S rRNA from tricistronic rRNA transcript (SSU-rRNA, 5.8S rRNA, LSU-rRNA)"/>
    <property type="evidence" value="ECO:0007669"/>
    <property type="project" value="TreeGrafter"/>
</dbReference>
<dbReference type="GO" id="GO:0016075">
    <property type="term" value="P:rRNA catabolic process"/>
    <property type="evidence" value="ECO:0007669"/>
    <property type="project" value="TreeGrafter"/>
</dbReference>
<dbReference type="GO" id="GO:0000176">
    <property type="term" value="C:nuclear exosome (RNase complex)"/>
    <property type="evidence" value="ECO:0007669"/>
    <property type="project" value="TreeGrafter"/>
</dbReference>
<evidence type="ECO:0000256" key="6">
    <source>
        <dbReference type="ARBA" id="ARBA00022835"/>
    </source>
</evidence>
<reference evidence="13" key="1">
    <citation type="journal article" date="2018" name="Nat. Microbiol.">
        <title>Leveraging single-cell genomics to expand the fungal tree of life.</title>
        <authorList>
            <person name="Ahrendt S.R."/>
            <person name="Quandt C.A."/>
            <person name="Ciobanu D."/>
            <person name="Clum A."/>
            <person name="Salamov A."/>
            <person name="Andreopoulos B."/>
            <person name="Cheng J.F."/>
            <person name="Woyke T."/>
            <person name="Pelin A."/>
            <person name="Henrissat B."/>
            <person name="Reynolds N.K."/>
            <person name="Benny G.L."/>
            <person name="Smith M.E."/>
            <person name="James T.Y."/>
            <person name="Grigoriev I.V."/>
        </authorList>
    </citation>
    <scope>NUCLEOTIDE SEQUENCE [LARGE SCALE GENOMIC DNA]</scope>
    <source>
        <strain evidence="13">ATCC 52028</strain>
    </source>
</reference>
<accession>A0A4P9X6Y3</accession>
<dbReference type="GO" id="GO:0071035">
    <property type="term" value="P:nuclear polyadenylation-dependent rRNA catabolic process"/>
    <property type="evidence" value="ECO:0007669"/>
    <property type="project" value="TreeGrafter"/>
</dbReference>
<keyword evidence="13" id="KW-1185">Reference proteome</keyword>
<dbReference type="OrthoDB" id="45882at2759"/>
<protein>
    <recommendedName>
        <fullName evidence="9">Ribosomal RNA-processing protein 43</fullName>
    </recommendedName>
</protein>
<evidence type="ECO:0000256" key="3">
    <source>
        <dbReference type="ARBA" id="ARBA00006678"/>
    </source>
</evidence>
<dbReference type="GO" id="GO:0035925">
    <property type="term" value="F:mRNA 3'-UTR AU-rich region binding"/>
    <property type="evidence" value="ECO:0007669"/>
    <property type="project" value="TreeGrafter"/>
</dbReference>